<reference evidence="3" key="1">
    <citation type="journal article" date="2015" name="Genome Announc.">
        <title>Draft genome sequence of the cellulolytic fungus Chaetomium globosum.</title>
        <authorList>
            <person name="Cuomo C.A."/>
            <person name="Untereiner W.A."/>
            <person name="Ma L.-J."/>
            <person name="Grabherr M."/>
            <person name="Birren B.W."/>
        </authorList>
    </citation>
    <scope>NUCLEOTIDE SEQUENCE [LARGE SCALE GENOMIC DNA]</scope>
    <source>
        <strain evidence="3">ATCC 6205 / CBS 148.51 / DSM 1962 / NBRC 6347 / NRRL 1970</strain>
    </source>
</reference>
<dbReference type="HOGENOM" id="CLU_1266732_0_0_1"/>
<feature type="region of interest" description="Disordered" evidence="1">
    <location>
        <begin position="35"/>
        <end position="115"/>
    </location>
</feature>
<dbReference type="AlphaFoldDB" id="Q2GVZ7"/>
<evidence type="ECO:0000313" key="2">
    <source>
        <dbReference type="EMBL" id="EAQ86604.1"/>
    </source>
</evidence>
<evidence type="ECO:0000256" key="1">
    <source>
        <dbReference type="SAM" id="MobiDB-lite"/>
    </source>
</evidence>
<feature type="compositionally biased region" description="Basic and acidic residues" evidence="1">
    <location>
        <begin position="191"/>
        <end position="200"/>
    </location>
</feature>
<feature type="compositionally biased region" description="Polar residues" evidence="1">
    <location>
        <begin position="68"/>
        <end position="83"/>
    </location>
</feature>
<dbReference type="EMBL" id="CH408033">
    <property type="protein sequence ID" value="EAQ86604.1"/>
    <property type="molecule type" value="Genomic_DNA"/>
</dbReference>
<dbReference type="Proteomes" id="UP000001056">
    <property type="component" value="Unassembled WGS sequence"/>
</dbReference>
<dbReference type="GeneID" id="4393934"/>
<dbReference type="RefSeq" id="XP_001225513.1">
    <property type="nucleotide sequence ID" value="XM_001225512.1"/>
</dbReference>
<proteinExistence type="predicted"/>
<name>Q2GVZ7_CHAGB</name>
<organism evidence="2 3">
    <name type="scientific">Chaetomium globosum (strain ATCC 6205 / CBS 148.51 / DSM 1962 / NBRC 6347 / NRRL 1970)</name>
    <name type="common">Soil fungus</name>
    <dbReference type="NCBI Taxonomy" id="306901"/>
    <lineage>
        <taxon>Eukaryota</taxon>
        <taxon>Fungi</taxon>
        <taxon>Dikarya</taxon>
        <taxon>Ascomycota</taxon>
        <taxon>Pezizomycotina</taxon>
        <taxon>Sordariomycetes</taxon>
        <taxon>Sordariomycetidae</taxon>
        <taxon>Sordariales</taxon>
        <taxon>Chaetomiaceae</taxon>
        <taxon>Chaetomium</taxon>
    </lineage>
</organism>
<evidence type="ECO:0000313" key="3">
    <source>
        <dbReference type="Proteomes" id="UP000001056"/>
    </source>
</evidence>
<accession>Q2GVZ7</accession>
<protein>
    <submittedName>
        <fullName evidence="2">Uncharacterized protein</fullName>
    </submittedName>
</protein>
<keyword evidence="3" id="KW-1185">Reference proteome</keyword>
<dbReference type="VEuPathDB" id="FungiDB:CHGG_07857"/>
<dbReference type="InParanoid" id="Q2GVZ7"/>
<gene>
    <name evidence="2" type="ORF">CHGG_07857</name>
</gene>
<feature type="region of interest" description="Disordered" evidence="1">
    <location>
        <begin position="167"/>
        <end position="200"/>
    </location>
</feature>
<dbReference type="OrthoDB" id="10350943at2759"/>
<sequence>MGVEIPERRREVSVLVHLGVAPSRCERGKLGEARCSMSGRDPCQDREANQRQTRPLDTLTPWRWEEQGLTSSTPTPVGLNSCNRALENGRKGRKKATGGEGGGDRESSKTTTQSMGMVLRGVQWDTLSRHPCTAHLKWGVKHCSFCSGSLHAKQVLAQYLHCPGLDHDTPRNAPETSTGDDDDEQASSAMRHQDRYEDGEVLRVMRGQTSLCFASLEK</sequence>